<name>A0ABD1U5S4_9LAMI</name>
<sequence length="107" mass="12206">MQQPPCVELDRRLLKTSLSYSLLHSRESRVYSEQASQNPYSKGRFSGISTARMAIPYPLQLPLKGMISGINLMPSLSLPSTRRRRHLQELAKNLTLLNKREKPALML</sequence>
<comment type="caution">
    <text evidence="1">The sequence shown here is derived from an EMBL/GenBank/DDBJ whole genome shotgun (WGS) entry which is preliminary data.</text>
</comment>
<gene>
    <name evidence="1" type="ORF">Fot_24287</name>
</gene>
<evidence type="ECO:0000313" key="1">
    <source>
        <dbReference type="EMBL" id="KAL2520364.1"/>
    </source>
</evidence>
<evidence type="ECO:0000313" key="2">
    <source>
        <dbReference type="Proteomes" id="UP001604277"/>
    </source>
</evidence>
<dbReference type="AlphaFoldDB" id="A0ABD1U5S4"/>
<dbReference type="Proteomes" id="UP001604277">
    <property type="component" value="Unassembled WGS sequence"/>
</dbReference>
<proteinExistence type="predicted"/>
<accession>A0ABD1U5S4</accession>
<organism evidence="1 2">
    <name type="scientific">Forsythia ovata</name>
    <dbReference type="NCBI Taxonomy" id="205694"/>
    <lineage>
        <taxon>Eukaryota</taxon>
        <taxon>Viridiplantae</taxon>
        <taxon>Streptophyta</taxon>
        <taxon>Embryophyta</taxon>
        <taxon>Tracheophyta</taxon>
        <taxon>Spermatophyta</taxon>
        <taxon>Magnoliopsida</taxon>
        <taxon>eudicotyledons</taxon>
        <taxon>Gunneridae</taxon>
        <taxon>Pentapetalae</taxon>
        <taxon>asterids</taxon>
        <taxon>lamiids</taxon>
        <taxon>Lamiales</taxon>
        <taxon>Oleaceae</taxon>
        <taxon>Forsythieae</taxon>
        <taxon>Forsythia</taxon>
    </lineage>
</organism>
<protein>
    <submittedName>
        <fullName evidence="1">Uncharacterized protein</fullName>
    </submittedName>
</protein>
<reference evidence="2" key="1">
    <citation type="submission" date="2024-07" db="EMBL/GenBank/DDBJ databases">
        <title>Two chromosome-level genome assemblies of Korean endemic species Abeliophyllum distichum and Forsythia ovata (Oleaceae).</title>
        <authorList>
            <person name="Jang H."/>
        </authorList>
    </citation>
    <scope>NUCLEOTIDE SEQUENCE [LARGE SCALE GENOMIC DNA]</scope>
</reference>
<dbReference type="EMBL" id="JBFOLJ010000007">
    <property type="protein sequence ID" value="KAL2520364.1"/>
    <property type="molecule type" value="Genomic_DNA"/>
</dbReference>
<keyword evidence="2" id="KW-1185">Reference proteome</keyword>